<dbReference type="Pfam" id="PF12796">
    <property type="entry name" value="Ank_2"/>
    <property type="match status" value="1"/>
</dbReference>
<accession>A0AAV1E2N5</accession>
<evidence type="ECO:0000256" key="2">
    <source>
        <dbReference type="SAM" id="MobiDB-lite"/>
    </source>
</evidence>
<dbReference type="PANTHER" id="PTHR24177:SF103">
    <property type="entry name" value="PGG DOMAIN-CONTAINING PROTEIN"/>
    <property type="match status" value="1"/>
</dbReference>
<dbReference type="GO" id="GO:0016020">
    <property type="term" value="C:membrane"/>
    <property type="evidence" value="ECO:0007669"/>
    <property type="project" value="TreeGrafter"/>
</dbReference>
<evidence type="ECO:0000259" key="4">
    <source>
        <dbReference type="Pfam" id="PF13962"/>
    </source>
</evidence>
<keyword evidence="3" id="KW-0812">Transmembrane</keyword>
<dbReference type="SUPFAM" id="SSF48403">
    <property type="entry name" value="Ankyrin repeat"/>
    <property type="match status" value="2"/>
</dbReference>
<evidence type="ECO:0000313" key="6">
    <source>
        <dbReference type="Proteomes" id="UP001161247"/>
    </source>
</evidence>
<gene>
    <name evidence="5" type="ORF">OLC1_LOCUS20295</name>
</gene>
<dbReference type="PROSITE" id="PS50088">
    <property type="entry name" value="ANK_REPEAT"/>
    <property type="match status" value="1"/>
</dbReference>
<reference evidence="5" key="1">
    <citation type="submission" date="2023-03" db="EMBL/GenBank/DDBJ databases">
        <authorList>
            <person name="Julca I."/>
        </authorList>
    </citation>
    <scope>NUCLEOTIDE SEQUENCE</scope>
</reference>
<dbReference type="EMBL" id="OX459124">
    <property type="protein sequence ID" value="CAI9113249.1"/>
    <property type="molecule type" value="Genomic_DNA"/>
</dbReference>
<protein>
    <submittedName>
        <fullName evidence="5">OLC1v1013822C1</fullName>
    </submittedName>
</protein>
<dbReference type="Pfam" id="PF13962">
    <property type="entry name" value="PGG"/>
    <property type="match status" value="1"/>
</dbReference>
<name>A0AAV1E2N5_OLDCO</name>
<proteinExistence type="predicted"/>
<feature type="repeat" description="ANK" evidence="1">
    <location>
        <begin position="87"/>
        <end position="119"/>
    </location>
</feature>
<dbReference type="Proteomes" id="UP001161247">
    <property type="component" value="Chromosome 7"/>
</dbReference>
<dbReference type="AlphaFoldDB" id="A0AAV1E2N5"/>
<dbReference type="InterPro" id="IPR002110">
    <property type="entry name" value="Ankyrin_rpt"/>
</dbReference>
<dbReference type="InterPro" id="IPR036770">
    <property type="entry name" value="Ankyrin_rpt-contain_sf"/>
</dbReference>
<keyword evidence="6" id="KW-1185">Reference proteome</keyword>
<dbReference type="Gene3D" id="1.25.40.20">
    <property type="entry name" value="Ankyrin repeat-containing domain"/>
    <property type="match status" value="2"/>
</dbReference>
<evidence type="ECO:0000313" key="5">
    <source>
        <dbReference type="EMBL" id="CAI9113249.1"/>
    </source>
</evidence>
<feature type="compositionally biased region" description="Polar residues" evidence="2">
    <location>
        <begin position="350"/>
        <end position="363"/>
    </location>
</feature>
<feature type="region of interest" description="Disordered" evidence="2">
    <location>
        <begin position="350"/>
        <end position="369"/>
    </location>
</feature>
<dbReference type="InterPro" id="IPR026961">
    <property type="entry name" value="PGG_dom"/>
</dbReference>
<feature type="transmembrane region" description="Helical" evidence="3">
    <location>
        <begin position="650"/>
        <end position="673"/>
    </location>
</feature>
<keyword evidence="3" id="KW-0472">Membrane</keyword>
<dbReference type="SMART" id="SM00248">
    <property type="entry name" value="ANK"/>
    <property type="match status" value="6"/>
</dbReference>
<sequence>MSLERAENEVRALADHLFGMAMNGSWKRVLSTFQEDPRLASKATSFPSMISGDTTFHVAVADSNVEVVEKLVKMNRLQEALRTGNNRGNTPLHLAAIVGSVRICRCFVSADSKLITYRNHDGETPLFMAVLHGRKDVFLFLHHYIISQGQEDRANYSLCRRSDGNTILHCAIAAENFGLYAPIFHHLKLFSNFDDLELHFPGINVDKLVPQTQYTYQEGHQLSCDHSANHPGNHTTCIHFSGLLKKAFHSITGLVGVASDHQRQQLDTDLEDHTRIPTGQQEIAKVKDIKEKHMWSIQVLDILLQCASAYKYDSPYGGRLPPPRPKPFRVVDVDDFFPIPLETEARFMEETSSSDSILDNPKNNAKGRGKGRTAEEIILDKGETPILIAAKNGIVEMVEKILKVFPVANQDMNSDEKNLLLLAVENRQLQVYKYILNMKLTRDFLFRKIDKNGNSALHLAGTLGEEGATWLIPAVQMQWEIKWFECVKSSMPEGIFARFNKQGKTPEDVFTETHRMLLKSAGEWLTNTSEACSVVGALVATVAFSTSTTFPGGFTQDNDDMGTPTFKGELAFHVFAISSLAAVSFSVTSVVMFLAILSSRYQEKDFGARLPKKLLLGLTSLFLSITSMLISFCAGHFFLLRDKLKDKPALIALVYALACFPPIFAIVQFPIYFDILLATWKRLPHRTLTVIPTMQN</sequence>
<keyword evidence="3" id="KW-1133">Transmembrane helix</keyword>
<keyword evidence="1" id="KW-0040">ANK repeat</keyword>
<dbReference type="PANTHER" id="PTHR24177">
    <property type="entry name" value="CASKIN"/>
    <property type="match status" value="1"/>
</dbReference>
<feature type="domain" description="PGG" evidence="4">
    <location>
        <begin position="523"/>
        <end position="638"/>
    </location>
</feature>
<evidence type="ECO:0000256" key="3">
    <source>
        <dbReference type="SAM" id="Phobius"/>
    </source>
</evidence>
<feature type="transmembrane region" description="Helical" evidence="3">
    <location>
        <begin position="614"/>
        <end position="638"/>
    </location>
</feature>
<feature type="transmembrane region" description="Helical" evidence="3">
    <location>
        <begin position="570"/>
        <end position="594"/>
    </location>
</feature>
<organism evidence="5 6">
    <name type="scientific">Oldenlandia corymbosa var. corymbosa</name>
    <dbReference type="NCBI Taxonomy" id="529605"/>
    <lineage>
        <taxon>Eukaryota</taxon>
        <taxon>Viridiplantae</taxon>
        <taxon>Streptophyta</taxon>
        <taxon>Embryophyta</taxon>
        <taxon>Tracheophyta</taxon>
        <taxon>Spermatophyta</taxon>
        <taxon>Magnoliopsida</taxon>
        <taxon>eudicotyledons</taxon>
        <taxon>Gunneridae</taxon>
        <taxon>Pentapetalae</taxon>
        <taxon>asterids</taxon>
        <taxon>lamiids</taxon>
        <taxon>Gentianales</taxon>
        <taxon>Rubiaceae</taxon>
        <taxon>Rubioideae</taxon>
        <taxon>Spermacoceae</taxon>
        <taxon>Hedyotis-Oldenlandia complex</taxon>
        <taxon>Oldenlandia</taxon>
    </lineage>
</organism>
<evidence type="ECO:0000256" key="1">
    <source>
        <dbReference type="PROSITE-ProRule" id="PRU00023"/>
    </source>
</evidence>